<keyword evidence="2" id="KW-1185">Reference proteome</keyword>
<proteinExistence type="predicted"/>
<name>A0AAD9PJB8_9APIC</name>
<dbReference type="InterPro" id="IPR011989">
    <property type="entry name" value="ARM-like"/>
</dbReference>
<gene>
    <name evidence="1" type="ORF">BdWA1_003109</name>
</gene>
<evidence type="ECO:0000313" key="2">
    <source>
        <dbReference type="Proteomes" id="UP001214638"/>
    </source>
</evidence>
<dbReference type="Pfam" id="PF12755">
    <property type="entry name" value="Vac14_Fab1_bd"/>
    <property type="match status" value="1"/>
</dbReference>
<dbReference type="GO" id="GO:0006661">
    <property type="term" value="P:phosphatidylinositol biosynthetic process"/>
    <property type="evidence" value="ECO:0007669"/>
    <property type="project" value="InterPro"/>
</dbReference>
<dbReference type="PANTHER" id="PTHR16023:SF0">
    <property type="entry name" value="PROTEIN VAC14 HOMOLOG"/>
    <property type="match status" value="1"/>
</dbReference>
<dbReference type="EMBL" id="JALLKP010000004">
    <property type="protein sequence ID" value="KAK2195433.1"/>
    <property type="molecule type" value="Genomic_DNA"/>
</dbReference>
<reference evidence="1" key="1">
    <citation type="journal article" date="2023" name="Nat. Microbiol.">
        <title>Babesia duncani multi-omics identifies virulence factors and drug targets.</title>
        <authorList>
            <person name="Singh P."/>
            <person name="Lonardi S."/>
            <person name="Liang Q."/>
            <person name="Vydyam P."/>
            <person name="Khabirova E."/>
            <person name="Fang T."/>
            <person name="Gihaz S."/>
            <person name="Thekkiniath J."/>
            <person name="Munshi M."/>
            <person name="Abel S."/>
            <person name="Ciampossin L."/>
            <person name="Batugedara G."/>
            <person name="Gupta M."/>
            <person name="Lu X.M."/>
            <person name="Lenz T."/>
            <person name="Chakravarty S."/>
            <person name="Cornillot E."/>
            <person name="Hu Y."/>
            <person name="Ma W."/>
            <person name="Gonzalez L.M."/>
            <person name="Sanchez S."/>
            <person name="Estrada K."/>
            <person name="Sanchez-Flores A."/>
            <person name="Montero E."/>
            <person name="Harb O.S."/>
            <person name="Le Roch K.G."/>
            <person name="Mamoun C.B."/>
        </authorList>
    </citation>
    <scope>NUCLEOTIDE SEQUENCE</scope>
    <source>
        <strain evidence="1">WA1</strain>
    </source>
</reference>
<dbReference type="Gene3D" id="1.25.10.10">
    <property type="entry name" value="Leucine-rich Repeat Variant"/>
    <property type="match status" value="1"/>
</dbReference>
<dbReference type="GeneID" id="94337406"/>
<dbReference type="Proteomes" id="UP001214638">
    <property type="component" value="Unassembled WGS sequence"/>
</dbReference>
<organism evidence="1 2">
    <name type="scientific">Babesia duncani</name>
    <dbReference type="NCBI Taxonomy" id="323732"/>
    <lineage>
        <taxon>Eukaryota</taxon>
        <taxon>Sar</taxon>
        <taxon>Alveolata</taxon>
        <taxon>Apicomplexa</taxon>
        <taxon>Aconoidasida</taxon>
        <taxon>Piroplasmida</taxon>
        <taxon>Babesiidae</taxon>
        <taxon>Babesia</taxon>
    </lineage>
</organism>
<dbReference type="AlphaFoldDB" id="A0AAD9PJB8"/>
<dbReference type="SUPFAM" id="SSF48371">
    <property type="entry name" value="ARM repeat"/>
    <property type="match status" value="1"/>
</dbReference>
<accession>A0AAD9PJB8</accession>
<evidence type="ECO:0000313" key="1">
    <source>
        <dbReference type="EMBL" id="KAK2195433.1"/>
    </source>
</evidence>
<dbReference type="GO" id="GO:0010008">
    <property type="term" value="C:endosome membrane"/>
    <property type="evidence" value="ECO:0007669"/>
    <property type="project" value="TreeGrafter"/>
</dbReference>
<dbReference type="PANTHER" id="PTHR16023">
    <property type="entry name" value="TAX1 BINDING PROTEIN-RELATED"/>
    <property type="match status" value="1"/>
</dbReference>
<dbReference type="InterPro" id="IPR016024">
    <property type="entry name" value="ARM-type_fold"/>
</dbReference>
<sequence length="350" mass="39503">MHVFLPEIYQSVNISEDCLKLASAIDAAVKQFLKKDSTNRESINEAITSFLDLERTRLLASLNANDRIFGLVALASVALALDKHIDWRFQDFFKLAIEHVADQDPQVRFHACETYLMFCASDTDEEVKHTSQYLNRLLRDIVLEQESPPVELVVEILANRLAVINPFIRQLLSRDVRDSASHCLGQLLEEFKKRNQARTSLISQGLLEAIILNCQRTELTIRAVQVQWMLQVAKLQPQIVTLKDFASFLACVLAFISDANPEISKQAIEASDHLYKSVQQAQTLFEIDEIVKVLIATPEADAIPPECIFQWILLLLDLRQVMQQSPLTTTAGWRLPDSANSAPHLDALGL</sequence>
<comment type="caution">
    <text evidence="1">The sequence shown here is derived from an EMBL/GenBank/DDBJ whole genome shotgun (WGS) entry which is preliminary data.</text>
</comment>
<dbReference type="InterPro" id="IPR026825">
    <property type="entry name" value="Vac14"/>
</dbReference>
<dbReference type="RefSeq" id="XP_067802276.1">
    <property type="nucleotide sequence ID" value="XM_067948125.1"/>
</dbReference>
<dbReference type="KEGG" id="bdw:94337406"/>
<protein>
    <submittedName>
        <fullName evidence="1">Bifunctional Vacuole morphology and inheritance protein 14/Armadillo-type fold/Armadillo-like helical</fullName>
    </submittedName>
</protein>
<dbReference type="GO" id="GO:0070772">
    <property type="term" value="C:PAS complex"/>
    <property type="evidence" value="ECO:0007669"/>
    <property type="project" value="InterPro"/>
</dbReference>